<comment type="caution">
    <text evidence="10">Lacks conserved residue(s) required for the propagation of feature annotation.</text>
</comment>
<protein>
    <recommendedName>
        <fullName evidence="10">tRNA dimethylallyltransferase</fullName>
        <ecNumber evidence="10">2.5.1.75</ecNumber>
    </recommendedName>
    <alternativeName>
        <fullName evidence="10">Dimethylallyl diphosphate:tRNA dimethylallyltransferase</fullName>
        <shortName evidence="10">DMAPP:tRNA dimethylallyltransferase</shortName>
        <shortName evidence="10">DMATase</shortName>
    </alternativeName>
    <alternativeName>
        <fullName evidence="10">Isopentenyl-diphosphate:tRNA isopentenyltransferase</fullName>
        <shortName evidence="10">IPP transferase</shortName>
        <shortName evidence="10">IPPT</shortName>
        <shortName evidence="10">IPTase</shortName>
    </alternativeName>
</protein>
<evidence type="ECO:0000256" key="8">
    <source>
        <dbReference type="ARBA" id="ARBA00022842"/>
    </source>
</evidence>
<dbReference type="EMBL" id="QNRR01000008">
    <property type="protein sequence ID" value="RBP40406.1"/>
    <property type="molecule type" value="Genomic_DNA"/>
</dbReference>
<dbReference type="RefSeq" id="WP_211325631.1">
    <property type="nucleotide sequence ID" value="NZ_QNRR01000008.1"/>
</dbReference>
<keyword evidence="5 10" id="KW-0819">tRNA processing</keyword>
<dbReference type="GO" id="GO:0052381">
    <property type="term" value="F:tRNA dimethylallyltransferase activity"/>
    <property type="evidence" value="ECO:0007669"/>
    <property type="project" value="UniProtKB-UniRule"/>
</dbReference>
<evidence type="ECO:0000256" key="1">
    <source>
        <dbReference type="ARBA" id="ARBA00001946"/>
    </source>
</evidence>
<comment type="caution">
    <text evidence="14">The sequence shown here is derived from an EMBL/GenBank/DDBJ whole genome shotgun (WGS) entry which is preliminary data.</text>
</comment>
<keyword evidence="7 10" id="KW-0067">ATP-binding</keyword>
<evidence type="ECO:0000256" key="10">
    <source>
        <dbReference type="HAMAP-Rule" id="MF_00185"/>
    </source>
</evidence>
<evidence type="ECO:0000256" key="11">
    <source>
        <dbReference type="RuleBase" id="RU003783"/>
    </source>
</evidence>
<comment type="similarity">
    <text evidence="3 10 13">Belongs to the IPP transferase family.</text>
</comment>
<feature type="binding site" evidence="10">
    <location>
        <begin position="19"/>
        <end position="26"/>
    </location>
    <ligand>
        <name>ATP</name>
        <dbReference type="ChEBI" id="CHEBI:30616"/>
    </ligand>
</feature>
<dbReference type="Proteomes" id="UP000253426">
    <property type="component" value="Unassembled WGS sequence"/>
</dbReference>
<reference evidence="14 15" key="1">
    <citation type="submission" date="2018-06" db="EMBL/GenBank/DDBJ databases">
        <title>Genomic Encyclopedia of Type Strains, Phase IV (KMG-IV): sequencing the most valuable type-strain genomes for metagenomic binning, comparative biology and taxonomic classification.</title>
        <authorList>
            <person name="Goeker M."/>
        </authorList>
    </citation>
    <scope>NUCLEOTIDE SEQUENCE [LARGE SCALE GENOMIC DNA]</scope>
    <source>
        <strain evidence="14 15">DSM 25532</strain>
    </source>
</reference>
<accession>A0A366HDB6</accession>
<dbReference type="GO" id="GO:0005524">
    <property type="term" value="F:ATP binding"/>
    <property type="evidence" value="ECO:0007669"/>
    <property type="project" value="UniProtKB-UniRule"/>
</dbReference>
<feature type="binding site" evidence="10">
    <location>
        <begin position="21"/>
        <end position="26"/>
    </location>
    <ligand>
        <name>substrate</name>
    </ligand>
</feature>
<proteinExistence type="inferred from homology"/>
<feature type="site" description="Interaction with substrate tRNA" evidence="10">
    <location>
        <position position="131"/>
    </location>
</feature>
<dbReference type="EC" id="2.5.1.75" evidence="10"/>
<feature type="site" description="Interaction with substrate tRNA" evidence="10">
    <location>
        <position position="110"/>
    </location>
</feature>
<dbReference type="Gene3D" id="1.10.20.140">
    <property type="match status" value="1"/>
</dbReference>
<dbReference type="InterPro" id="IPR027417">
    <property type="entry name" value="P-loop_NTPase"/>
</dbReference>
<dbReference type="AlphaFoldDB" id="A0A366HDB6"/>
<dbReference type="Gene3D" id="3.40.50.300">
    <property type="entry name" value="P-loop containing nucleotide triphosphate hydrolases"/>
    <property type="match status" value="1"/>
</dbReference>
<evidence type="ECO:0000313" key="14">
    <source>
        <dbReference type="EMBL" id="RBP40406.1"/>
    </source>
</evidence>
<evidence type="ECO:0000256" key="4">
    <source>
        <dbReference type="ARBA" id="ARBA00022679"/>
    </source>
</evidence>
<gene>
    <name evidence="10" type="primary">miaA</name>
    <name evidence="14" type="ORF">DES53_108113</name>
</gene>
<name>A0A366HDB6_9BACT</name>
<keyword evidence="8 10" id="KW-0460">Magnesium</keyword>
<comment type="subunit">
    <text evidence="10">Monomer.</text>
</comment>
<keyword evidence="15" id="KW-1185">Reference proteome</keyword>
<dbReference type="Pfam" id="PF01715">
    <property type="entry name" value="IPPT"/>
    <property type="match status" value="1"/>
</dbReference>
<comment type="catalytic activity">
    <reaction evidence="9 10 11">
        <text>adenosine(37) in tRNA + dimethylallyl diphosphate = N(6)-dimethylallyladenosine(37) in tRNA + diphosphate</text>
        <dbReference type="Rhea" id="RHEA:26482"/>
        <dbReference type="Rhea" id="RHEA-COMP:10162"/>
        <dbReference type="Rhea" id="RHEA-COMP:10375"/>
        <dbReference type="ChEBI" id="CHEBI:33019"/>
        <dbReference type="ChEBI" id="CHEBI:57623"/>
        <dbReference type="ChEBI" id="CHEBI:74411"/>
        <dbReference type="ChEBI" id="CHEBI:74415"/>
        <dbReference type="EC" id="2.5.1.75"/>
    </reaction>
</comment>
<evidence type="ECO:0000256" key="13">
    <source>
        <dbReference type="RuleBase" id="RU003785"/>
    </source>
</evidence>
<dbReference type="NCBIfam" id="TIGR00174">
    <property type="entry name" value="miaA"/>
    <property type="match status" value="1"/>
</dbReference>
<keyword evidence="4 10" id="KW-0808">Transferase</keyword>
<evidence type="ECO:0000256" key="9">
    <source>
        <dbReference type="ARBA" id="ARBA00049563"/>
    </source>
</evidence>
<dbReference type="HAMAP" id="MF_00185">
    <property type="entry name" value="IPP_trans"/>
    <property type="match status" value="1"/>
</dbReference>
<sequence>MQFTEAAVKTTPQPFYVVGPTGSGKSALAILLANKWGGEIVNADAFQLYKGLDICTAKPTAAECAMAPHHLYGVLSPTELCDAAFYAELAKPLIADIAARGAVPIVVGGSGLYIKALTHGLSPLPSDEGLRRKLSHLTSGERVAWLLARDPHASETVNLKNDRYVTRALEICLLTGKKQSELRKAWKDRVPEYSGIQLAWVRDALHERINSRVNAMVAAGLVEEIRRAAELSATAEKAIGVQEIRDHLQGRMTLKDAIAAIQLATRQYAQRQVKWFRREKGFIPVEIEEDVPVSALVAKAEEVRMASVG</sequence>
<evidence type="ECO:0000256" key="12">
    <source>
        <dbReference type="RuleBase" id="RU003784"/>
    </source>
</evidence>
<keyword evidence="6 10" id="KW-0547">Nucleotide-binding</keyword>
<dbReference type="GO" id="GO:0006400">
    <property type="term" value="P:tRNA modification"/>
    <property type="evidence" value="ECO:0007669"/>
    <property type="project" value="TreeGrafter"/>
</dbReference>
<comment type="cofactor">
    <cofactor evidence="1 10">
        <name>Mg(2+)</name>
        <dbReference type="ChEBI" id="CHEBI:18420"/>
    </cofactor>
</comment>
<evidence type="ECO:0000256" key="7">
    <source>
        <dbReference type="ARBA" id="ARBA00022840"/>
    </source>
</evidence>
<evidence type="ECO:0000256" key="6">
    <source>
        <dbReference type="ARBA" id="ARBA00022741"/>
    </source>
</evidence>
<dbReference type="InterPro" id="IPR018022">
    <property type="entry name" value="IPT"/>
</dbReference>
<evidence type="ECO:0000313" key="15">
    <source>
        <dbReference type="Proteomes" id="UP000253426"/>
    </source>
</evidence>
<evidence type="ECO:0000256" key="5">
    <source>
        <dbReference type="ARBA" id="ARBA00022694"/>
    </source>
</evidence>
<dbReference type="PANTHER" id="PTHR11088:SF60">
    <property type="entry name" value="TRNA DIMETHYLALLYLTRANSFERASE"/>
    <property type="match status" value="1"/>
</dbReference>
<evidence type="ECO:0000256" key="3">
    <source>
        <dbReference type="ARBA" id="ARBA00005842"/>
    </source>
</evidence>
<organism evidence="14 15">
    <name type="scientific">Roseimicrobium gellanilyticum</name>
    <dbReference type="NCBI Taxonomy" id="748857"/>
    <lineage>
        <taxon>Bacteria</taxon>
        <taxon>Pseudomonadati</taxon>
        <taxon>Verrucomicrobiota</taxon>
        <taxon>Verrucomicrobiia</taxon>
        <taxon>Verrucomicrobiales</taxon>
        <taxon>Verrucomicrobiaceae</taxon>
        <taxon>Roseimicrobium</taxon>
    </lineage>
</organism>
<comment type="function">
    <text evidence="2 10 12">Catalyzes the transfer of a dimethylallyl group onto the adenine at position 37 in tRNAs that read codons beginning with uridine, leading to the formation of N6-(dimethylallyl)adenosine (i(6)A).</text>
</comment>
<dbReference type="SUPFAM" id="SSF52540">
    <property type="entry name" value="P-loop containing nucleoside triphosphate hydrolases"/>
    <property type="match status" value="1"/>
</dbReference>
<dbReference type="InterPro" id="IPR039657">
    <property type="entry name" value="Dimethylallyltransferase"/>
</dbReference>
<dbReference type="PANTHER" id="PTHR11088">
    <property type="entry name" value="TRNA DIMETHYLALLYLTRANSFERASE"/>
    <property type="match status" value="1"/>
</dbReference>
<evidence type="ECO:0000256" key="2">
    <source>
        <dbReference type="ARBA" id="ARBA00003213"/>
    </source>
</evidence>